<dbReference type="FunCoup" id="A0A2G5D8C2">
    <property type="interactions" value="3"/>
</dbReference>
<evidence type="ECO:0000256" key="6">
    <source>
        <dbReference type="ARBA" id="ARBA00022833"/>
    </source>
</evidence>
<dbReference type="GO" id="GO:0005634">
    <property type="term" value="C:nucleus"/>
    <property type="evidence" value="ECO:0007669"/>
    <property type="project" value="UniProtKB-SubCell"/>
</dbReference>
<evidence type="ECO:0000256" key="7">
    <source>
        <dbReference type="ARBA" id="ARBA00023242"/>
    </source>
</evidence>
<reference evidence="11 12" key="1">
    <citation type="submission" date="2017-09" db="EMBL/GenBank/DDBJ databases">
        <title>WGS assembly of Aquilegia coerulea Goldsmith.</title>
        <authorList>
            <person name="Hodges S."/>
            <person name="Kramer E."/>
            <person name="Nordborg M."/>
            <person name="Tomkins J."/>
            <person name="Borevitz J."/>
            <person name="Derieg N."/>
            <person name="Yan J."/>
            <person name="Mihaltcheva S."/>
            <person name="Hayes R.D."/>
            <person name="Rokhsar D."/>
        </authorList>
    </citation>
    <scope>NUCLEOTIDE SEQUENCE [LARGE SCALE GENOMIC DNA]</scope>
    <source>
        <strain evidence="12">cv. Goldsmith</strain>
    </source>
</reference>
<evidence type="ECO:0000256" key="5">
    <source>
        <dbReference type="ARBA" id="ARBA00022782"/>
    </source>
</evidence>
<evidence type="ECO:0000256" key="3">
    <source>
        <dbReference type="ARBA" id="ARBA00022723"/>
    </source>
</evidence>
<evidence type="ECO:0000256" key="9">
    <source>
        <dbReference type="SAM" id="MobiDB-lite"/>
    </source>
</evidence>
<dbReference type="GO" id="GO:0048443">
    <property type="term" value="P:stamen development"/>
    <property type="evidence" value="ECO:0007669"/>
    <property type="project" value="UniProtKB-ARBA"/>
</dbReference>
<keyword evidence="3" id="KW-0479">Metal-binding</keyword>
<protein>
    <recommendedName>
        <fullName evidence="10">C2H2-type domain-containing protein</fullName>
    </recommendedName>
</protein>
<sequence length="423" mass="46894">MKDIVLYKGLTCRALLIYRPSYHTLLNMLSRAVCLYDITCPDCLQASSSLNVTRLYVSSSPSRDRERREREKERKMMMSQEVLGSVTDRELSSSYPHLHFTSYSLFCSFELKRSGGNPLDLNNLPEEYGRDGKQIIIEDNSNTEASDTTTTRCRKKKSGGKDECGKVYECRFCSLKFCKSQALGGHMNRHRQERETETLNRARQLVFSNDNNLAAAAQGGPHLGLRDMNIAGAQSIPPGNFHQNSNMGEPILPYRPPYNPTRLFSTSSSSPTMLTPIQPAPTPPQAYLYTPSSSRLMSFPASSSSLYPPQYPMNDYFVGHVLPPPNSHRQQLNVNYSSRGPESNYTCIGAPLGRDQYQSHEDGGVRGGTDLSASGASGEDGSLQNNQEDGLSWGRSSSSTYAGATTTQCFDHSSSINRFHDGL</sequence>
<feature type="domain" description="C2H2-type" evidence="10">
    <location>
        <begin position="168"/>
        <end position="195"/>
    </location>
</feature>
<name>A0A2G5D8C2_AQUCA</name>
<dbReference type="GO" id="GO:0048440">
    <property type="term" value="P:carpel development"/>
    <property type="evidence" value="ECO:0007669"/>
    <property type="project" value="UniProtKB-ARBA"/>
</dbReference>
<dbReference type="InParanoid" id="A0A2G5D8C2"/>
<dbReference type="InterPro" id="IPR045320">
    <property type="entry name" value="JAGGED/SL1-like"/>
</dbReference>
<proteinExistence type="predicted"/>
<keyword evidence="6" id="KW-0862">Zinc</keyword>
<dbReference type="FunFam" id="3.30.160.60:FF:002425">
    <property type="entry name" value="Zinc finger protein STAMENLESS 1"/>
    <property type="match status" value="1"/>
</dbReference>
<gene>
    <name evidence="11" type="ORF">AQUCO_02600307v1</name>
</gene>
<dbReference type="PROSITE" id="PS50157">
    <property type="entry name" value="ZINC_FINGER_C2H2_2"/>
    <property type="match status" value="1"/>
</dbReference>
<evidence type="ECO:0000259" key="10">
    <source>
        <dbReference type="PROSITE" id="PS50157"/>
    </source>
</evidence>
<dbReference type="EMBL" id="KZ305043">
    <property type="protein sequence ID" value="PIA39754.1"/>
    <property type="molecule type" value="Genomic_DNA"/>
</dbReference>
<evidence type="ECO:0000256" key="2">
    <source>
        <dbReference type="ARBA" id="ARBA00022473"/>
    </source>
</evidence>
<dbReference type="Gene3D" id="3.30.160.60">
    <property type="entry name" value="Classic Zinc Finger"/>
    <property type="match status" value="1"/>
</dbReference>
<organism evidence="11 12">
    <name type="scientific">Aquilegia coerulea</name>
    <name type="common">Rocky mountain columbine</name>
    <dbReference type="NCBI Taxonomy" id="218851"/>
    <lineage>
        <taxon>Eukaryota</taxon>
        <taxon>Viridiplantae</taxon>
        <taxon>Streptophyta</taxon>
        <taxon>Embryophyta</taxon>
        <taxon>Tracheophyta</taxon>
        <taxon>Spermatophyta</taxon>
        <taxon>Magnoliopsida</taxon>
        <taxon>Ranunculales</taxon>
        <taxon>Ranunculaceae</taxon>
        <taxon>Thalictroideae</taxon>
        <taxon>Aquilegia</taxon>
    </lineage>
</organism>
<feature type="region of interest" description="Disordered" evidence="9">
    <location>
        <begin position="352"/>
        <end position="399"/>
    </location>
</feature>
<evidence type="ECO:0000256" key="4">
    <source>
        <dbReference type="ARBA" id="ARBA00022771"/>
    </source>
</evidence>
<dbReference type="PANTHER" id="PTHR45730">
    <property type="entry name" value="ZINC FINGER PROTEIN JAGGED"/>
    <property type="match status" value="1"/>
</dbReference>
<keyword evidence="2" id="KW-0217">Developmental protein</keyword>
<dbReference type="STRING" id="218851.A0A2G5D8C2"/>
<keyword evidence="4 8" id="KW-0863">Zinc-finger</keyword>
<dbReference type="GO" id="GO:0003700">
    <property type="term" value="F:DNA-binding transcription factor activity"/>
    <property type="evidence" value="ECO:0007669"/>
    <property type="project" value="InterPro"/>
</dbReference>
<dbReference type="AlphaFoldDB" id="A0A2G5D8C2"/>
<keyword evidence="5" id="KW-0221">Differentiation</keyword>
<dbReference type="GO" id="GO:0008270">
    <property type="term" value="F:zinc ion binding"/>
    <property type="evidence" value="ECO:0007669"/>
    <property type="project" value="UniProtKB-KW"/>
</dbReference>
<dbReference type="GO" id="GO:0030154">
    <property type="term" value="P:cell differentiation"/>
    <property type="evidence" value="ECO:0007669"/>
    <property type="project" value="UniProtKB-KW"/>
</dbReference>
<dbReference type="PROSITE" id="PS00028">
    <property type="entry name" value="ZINC_FINGER_C2H2_1"/>
    <property type="match status" value="1"/>
</dbReference>
<evidence type="ECO:0000256" key="8">
    <source>
        <dbReference type="PROSITE-ProRule" id="PRU00042"/>
    </source>
</evidence>
<keyword evidence="12" id="KW-1185">Reference proteome</keyword>
<evidence type="ECO:0000256" key="1">
    <source>
        <dbReference type="ARBA" id="ARBA00004123"/>
    </source>
</evidence>
<accession>A0A2G5D8C2</accession>
<evidence type="ECO:0000313" key="12">
    <source>
        <dbReference type="Proteomes" id="UP000230069"/>
    </source>
</evidence>
<dbReference type="PANTHER" id="PTHR45730:SF32">
    <property type="entry name" value="ZINC FINGER PROTEIN JAGGED"/>
    <property type="match status" value="1"/>
</dbReference>
<keyword evidence="7" id="KW-0539">Nucleus</keyword>
<dbReference type="Proteomes" id="UP000230069">
    <property type="component" value="Unassembled WGS sequence"/>
</dbReference>
<dbReference type="OrthoDB" id="1721933at2759"/>
<comment type="subcellular location">
    <subcellularLocation>
        <location evidence="1">Nucleus</location>
    </subcellularLocation>
</comment>
<evidence type="ECO:0000313" key="11">
    <source>
        <dbReference type="EMBL" id="PIA39754.1"/>
    </source>
</evidence>
<dbReference type="InterPro" id="IPR013087">
    <property type="entry name" value="Znf_C2H2_type"/>
</dbReference>